<accession>A0A2C9UXS4</accession>
<sequence>MDYSNYLKIKGSYHFPFLRKRESRSILQQRSYIGEVAIPPSRTHSFSNFCWVSSHYPPSRTHNFLNQKENYKRNQVSMELSSSFHGNFKNYLMISRTH</sequence>
<name>A0A2C9UXS4_MANES</name>
<dbReference type="EMBL" id="CM004397">
    <property type="protein sequence ID" value="OAY36473.1"/>
    <property type="molecule type" value="Genomic_DNA"/>
</dbReference>
<evidence type="ECO:0000313" key="1">
    <source>
        <dbReference type="EMBL" id="OAY36473.1"/>
    </source>
</evidence>
<dbReference type="AlphaFoldDB" id="A0A2C9UXS4"/>
<reference evidence="1" key="1">
    <citation type="submission" date="2016-02" db="EMBL/GenBank/DDBJ databases">
        <title>WGS assembly of Manihot esculenta.</title>
        <authorList>
            <person name="Bredeson J.V."/>
            <person name="Prochnik S.E."/>
            <person name="Lyons J.B."/>
            <person name="Schmutz J."/>
            <person name="Grimwood J."/>
            <person name="Vrebalov J."/>
            <person name="Bart R.S."/>
            <person name="Amuge T."/>
            <person name="Ferguson M.E."/>
            <person name="Green R."/>
            <person name="Putnam N."/>
            <person name="Stites J."/>
            <person name="Rounsley S."/>
            <person name="Rokhsar D.S."/>
        </authorList>
    </citation>
    <scope>NUCLEOTIDE SEQUENCE [LARGE SCALE GENOMIC DNA]</scope>
    <source>
        <tissue evidence="1">Leaf</tissue>
    </source>
</reference>
<organism evidence="1">
    <name type="scientific">Manihot esculenta</name>
    <name type="common">Cassava</name>
    <name type="synonym">Jatropha manihot</name>
    <dbReference type="NCBI Taxonomy" id="3983"/>
    <lineage>
        <taxon>Eukaryota</taxon>
        <taxon>Viridiplantae</taxon>
        <taxon>Streptophyta</taxon>
        <taxon>Embryophyta</taxon>
        <taxon>Tracheophyta</taxon>
        <taxon>Spermatophyta</taxon>
        <taxon>Magnoliopsida</taxon>
        <taxon>eudicotyledons</taxon>
        <taxon>Gunneridae</taxon>
        <taxon>Pentapetalae</taxon>
        <taxon>rosids</taxon>
        <taxon>fabids</taxon>
        <taxon>Malpighiales</taxon>
        <taxon>Euphorbiaceae</taxon>
        <taxon>Crotonoideae</taxon>
        <taxon>Manihoteae</taxon>
        <taxon>Manihot</taxon>
    </lineage>
</organism>
<gene>
    <name evidence="1" type="ORF">MANES_11G024100</name>
</gene>
<proteinExistence type="predicted"/>
<protein>
    <submittedName>
        <fullName evidence="1">Uncharacterized protein</fullName>
    </submittedName>
</protein>